<evidence type="ECO:0000256" key="2">
    <source>
        <dbReference type="SAM" id="MobiDB-lite"/>
    </source>
</evidence>
<gene>
    <name evidence="3" type="ORF">C7R54_14520</name>
</gene>
<dbReference type="OrthoDB" id="8883268at2"/>
<keyword evidence="1" id="KW-0233">DNA recombination</keyword>
<proteinExistence type="predicted"/>
<sequence length="341" mass="38349">METATQQEQHDDLLSIVRQRLTLKAPSDSSTDTRQGYVREFNRLDGEHGRSAHDIWNLARKTTSAGTYGRRVAALKYGIVKMLEDYLARANHQKPQRDDMDAIQEVLELDRLVSSAAKPYPANPKSRVRPGSQVMGRRSQRQNLRRFPDDWRNQLARKFIGMQYEKAYLISALSGLRPHELQRGIEVQWTSDEFTLSIWGAKVKGEIQGQPVRNIVYDVNHPFVARLLQLVELGEGAVALVSVPSKVAWTSALRRAGRTLWPNVKKDVVPYLLRHALISDMKRAGGDPDEISAALGHRSARTKSRYGSWAAGGKNPLLPKRATAAKPIRHLDSKPSPINGR</sequence>
<name>A0A4Q1HIC8_9BURK</name>
<organism evidence="3 4">
    <name type="scientific">Achromobacter aloeverae</name>
    <dbReference type="NCBI Taxonomy" id="1750518"/>
    <lineage>
        <taxon>Bacteria</taxon>
        <taxon>Pseudomonadati</taxon>
        <taxon>Pseudomonadota</taxon>
        <taxon>Betaproteobacteria</taxon>
        <taxon>Burkholderiales</taxon>
        <taxon>Alcaligenaceae</taxon>
        <taxon>Achromobacter</taxon>
    </lineage>
</organism>
<evidence type="ECO:0008006" key="5">
    <source>
        <dbReference type="Google" id="ProtNLM"/>
    </source>
</evidence>
<dbReference type="GO" id="GO:0015074">
    <property type="term" value="P:DNA integration"/>
    <property type="evidence" value="ECO:0007669"/>
    <property type="project" value="InterPro"/>
</dbReference>
<dbReference type="SUPFAM" id="SSF56349">
    <property type="entry name" value="DNA breaking-rejoining enzymes"/>
    <property type="match status" value="1"/>
</dbReference>
<keyword evidence="4" id="KW-1185">Reference proteome</keyword>
<dbReference type="RefSeq" id="WP_129151174.1">
    <property type="nucleotide sequence ID" value="NZ_JBHSDO010000011.1"/>
</dbReference>
<evidence type="ECO:0000313" key="4">
    <source>
        <dbReference type="Proteomes" id="UP000290849"/>
    </source>
</evidence>
<reference evidence="3 4" key="1">
    <citation type="journal article" date="2017" name="Int. J. Syst. Evol. Microbiol.">
        <title>Achromobacter aloeverae sp. nov., isolated from the root of Aloe vera (L.) Burm.f.</title>
        <authorList>
            <person name="Kuncharoen N."/>
            <person name="Muramatsu Y."/>
            <person name="Shibata C."/>
            <person name="Kamakura Y."/>
            <person name="Nakagawa Y."/>
            <person name="Tanasupawat S."/>
        </authorList>
    </citation>
    <scope>NUCLEOTIDE SEQUENCE [LARGE SCALE GENOMIC DNA]</scope>
    <source>
        <strain evidence="3 4">AVA-1</strain>
    </source>
</reference>
<evidence type="ECO:0000313" key="3">
    <source>
        <dbReference type="EMBL" id="RXN87807.1"/>
    </source>
</evidence>
<dbReference type="InterPro" id="IPR011010">
    <property type="entry name" value="DNA_brk_join_enz"/>
</dbReference>
<dbReference type="GO" id="GO:0006310">
    <property type="term" value="P:DNA recombination"/>
    <property type="evidence" value="ECO:0007669"/>
    <property type="project" value="UniProtKB-KW"/>
</dbReference>
<protein>
    <recommendedName>
        <fullName evidence="5">Integrase</fullName>
    </recommendedName>
</protein>
<feature type="region of interest" description="Disordered" evidence="2">
    <location>
        <begin position="304"/>
        <end position="341"/>
    </location>
</feature>
<accession>A0A4Q1HIC8</accession>
<dbReference type="Proteomes" id="UP000290849">
    <property type="component" value="Unassembled WGS sequence"/>
</dbReference>
<dbReference type="Gene3D" id="1.10.443.10">
    <property type="entry name" value="Intergrase catalytic core"/>
    <property type="match status" value="1"/>
</dbReference>
<dbReference type="GO" id="GO:0003677">
    <property type="term" value="F:DNA binding"/>
    <property type="evidence" value="ECO:0007669"/>
    <property type="project" value="InterPro"/>
</dbReference>
<dbReference type="CDD" id="cd00397">
    <property type="entry name" value="DNA_BRE_C"/>
    <property type="match status" value="1"/>
</dbReference>
<evidence type="ECO:0000256" key="1">
    <source>
        <dbReference type="ARBA" id="ARBA00023172"/>
    </source>
</evidence>
<dbReference type="EMBL" id="PYAL01000004">
    <property type="protein sequence ID" value="RXN87807.1"/>
    <property type="molecule type" value="Genomic_DNA"/>
</dbReference>
<feature type="region of interest" description="Disordered" evidence="2">
    <location>
        <begin position="118"/>
        <end position="142"/>
    </location>
</feature>
<dbReference type="InterPro" id="IPR013762">
    <property type="entry name" value="Integrase-like_cat_sf"/>
</dbReference>
<dbReference type="AlphaFoldDB" id="A0A4Q1HIC8"/>
<comment type="caution">
    <text evidence="3">The sequence shown here is derived from an EMBL/GenBank/DDBJ whole genome shotgun (WGS) entry which is preliminary data.</text>
</comment>